<protein>
    <submittedName>
        <fullName evidence="1">Uncharacterized protein</fullName>
    </submittedName>
</protein>
<name>A0AAU8GMR2_9CAUD</name>
<organism evidence="1">
    <name type="scientific">Mycobacterium phage JustASigh</name>
    <dbReference type="NCBI Taxonomy" id="3158894"/>
    <lineage>
        <taxon>Viruses</taxon>
        <taxon>Duplodnaviria</taxon>
        <taxon>Heunggongvirae</taxon>
        <taxon>Uroviricota</taxon>
        <taxon>Caudoviricetes</taxon>
    </lineage>
</organism>
<evidence type="ECO:0000313" key="1">
    <source>
        <dbReference type="EMBL" id="XCH43025.1"/>
    </source>
</evidence>
<accession>A0AAU8GMR2</accession>
<sequence length="39" mass="4563">MPALTWEPDAAHVRLARWQVRVLERWADEDDDAEESARA</sequence>
<proteinExistence type="predicted"/>
<dbReference type="EMBL" id="PP750961">
    <property type="protein sequence ID" value="XCH43025.1"/>
    <property type="molecule type" value="Genomic_DNA"/>
</dbReference>
<gene>
    <name evidence="1" type="primary">42</name>
    <name evidence="1" type="ORF">PBI_JUSTASIGH_42</name>
</gene>
<reference evidence="1" key="1">
    <citation type="submission" date="2024-04" db="EMBL/GenBank/DDBJ databases">
        <authorList>
            <person name="Asai D.J."/>
            <person name="Lewis C.M."/>
            <person name="Viland M.D."/>
            <person name="Garlena R.A."/>
            <person name="Russell D.A."/>
            <person name="Jacobs-Sera D."/>
            <person name="Hatfull G.F."/>
        </authorList>
    </citation>
    <scope>NUCLEOTIDE SEQUENCE</scope>
</reference>